<dbReference type="SUPFAM" id="SSF54403">
    <property type="entry name" value="Cystatin/monellin"/>
    <property type="match status" value="1"/>
</dbReference>
<reference evidence="5 6" key="1">
    <citation type="submission" date="2024-02" db="EMBL/GenBank/DDBJ databases">
        <authorList>
            <person name="Vignale AGUSTIN F."/>
            <person name="Sosa J E."/>
            <person name="Modenutti C."/>
        </authorList>
    </citation>
    <scope>NUCLEOTIDE SEQUENCE [LARGE SCALE GENOMIC DNA]</scope>
</reference>
<dbReference type="GO" id="GO:0004869">
    <property type="term" value="F:cysteine-type endopeptidase inhibitor activity"/>
    <property type="evidence" value="ECO:0007669"/>
    <property type="project" value="UniProtKB-KW"/>
</dbReference>
<proteinExistence type="predicted"/>
<accession>A0ABC8RCE3</accession>
<feature type="domain" description="Cystatin" evidence="4">
    <location>
        <begin position="51"/>
        <end position="150"/>
    </location>
</feature>
<protein>
    <recommendedName>
        <fullName evidence="4">Cystatin domain-containing protein</fullName>
    </recommendedName>
</protein>
<dbReference type="SMART" id="SM00043">
    <property type="entry name" value="CY"/>
    <property type="match status" value="1"/>
</dbReference>
<dbReference type="InterPro" id="IPR000010">
    <property type="entry name" value="Cystatin_dom"/>
</dbReference>
<comment type="caution">
    <text evidence="5">The sequence shown here is derived from an EMBL/GenBank/DDBJ whole genome shotgun (WGS) entry which is preliminary data.</text>
</comment>
<evidence type="ECO:0000313" key="6">
    <source>
        <dbReference type="Proteomes" id="UP001642360"/>
    </source>
</evidence>
<dbReference type="Proteomes" id="UP001642360">
    <property type="component" value="Unassembled WGS sequence"/>
</dbReference>
<keyword evidence="6" id="KW-1185">Reference proteome</keyword>
<evidence type="ECO:0000313" key="5">
    <source>
        <dbReference type="EMBL" id="CAK9139722.1"/>
    </source>
</evidence>
<feature type="transmembrane region" description="Helical" evidence="3">
    <location>
        <begin position="21"/>
        <end position="43"/>
    </location>
</feature>
<dbReference type="Pfam" id="PF16845">
    <property type="entry name" value="SQAPI"/>
    <property type="match status" value="1"/>
</dbReference>
<evidence type="ECO:0000259" key="4">
    <source>
        <dbReference type="SMART" id="SM00043"/>
    </source>
</evidence>
<dbReference type="EMBL" id="CAUOFW020000981">
    <property type="protein sequence ID" value="CAK9139722.1"/>
    <property type="molecule type" value="Genomic_DNA"/>
</dbReference>
<dbReference type="PANTHER" id="PTHR47373">
    <property type="entry name" value="CYSTEINE PROTEINASE INHIBITOR 2"/>
    <property type="match status" value="1"/>
</dbReference>
<gene>
    <name evidence="5" type="ORF">ILEXP_LOCUS7121</name>
</gene>
<dbReference type="InterPro" id="IPR046350">
    <property type="entry name" value="Cystatin_sf"/>
</dbReference>
<dbReference type="Gene3D" id="3.10.450.10">
    <property type="match status" value="1"/>
</dbReference>
<dbReference type="CDD" id="cd00042">
    <property type="entry name" value="CY"/>
    <property type="match status" value="1"/>
</dbReference>
<keyword evidence="2" id="KW-0789">Thiol protease inhibitor</keyword>
<name>A0ABC8RCE3_9AQUA</name>
<organism evidence="5 6">
    <name type="scientific">Ilex paraguariensis</name>
    <name type="common">yerba mate</name>
    <dbReference type="NCBI Taxonomy" id="185542"/>
    <lineage>
        <taxon>Eukaryota</taxon>
        <taxon>Viridiplantae</taxon>
        <taxon>Streptophyta</taxon>
        <taxon>Embryophyta</taxon>
        <taxon>Tracheophyta</taxon>
        <taxon>Spermatophyta</taxon>
        <taxon>Magnoliopsida</taxon>
        <taxon>eudicotyledons</taxon>
        <taxon>Gunneridae</taxon>
        <taxon>Pentapetalae</taxon>
        <taxon>asterids</taxon>
        <taxon>campanulids</taxon>
        <taxon>Aquifoliales</taxon>
        <taxon>Aquifoliaceae</taxon>
        <taxon>Ilex</taxon>
    </lineage>
</organism>
<dbReference type="AlphaFoldDB" id="A0ABC8RCE3"/>
<evidence type="ECO:0000256" key="1">
    <source>
        <dbReference type="ARBA" id="ARBA00022690"/>
    </source>
</evidence>
<keyword evidence="3" id="KW-0472">Membrane</keyword>
<keyword evidence="3" id="KW-1133">Transmembrane helix</keyword>
<sequence>MTASPTPIFYKLTQQTFTAMALKRSLTPALLVLVLIFAVAYYATPVDGVGGMVGGRTEIKDVKTNKEVQELGRYSVEEYNRREKKQHKANGGGVLVFSQVVKAEKQTVSGIKYYLKIVATAENGAAKTYDAVVVVKSWVHSKELLTFEPSPSAR</sequence>
<keyword evidence="3" id="KW-0812">Transmembrane</keyword>
<keyword evidence="1" id="KW-0646">Protease inhibitor</keyword>
<dbReference type="PANTHER" id="PTHR47373:SF1">
    <property type="entry name" value="CYSTEINE PROTEINASE INHIBITOR 2"/>
    <property type="match status" value="1"/>
</dbReference>
<evidence type="ECO:0000256" key="2">
    <source>
        <dbReference type="ARBA" id="ARBA00022704"/>
    </source>
</evidence>
<evidence type="ECO:0000256" key="3">
    <source>
        <dbReference type="SAM" id="Phobius"/>
    </source>
</evidence>